<gene>
    <name evidence="2" type="ORF">BDN71DRAFT_1506277</name>
</gene>
<protein>
    <submittedName>
        <fullName evidence="2">Uncharacterized protein</fullName>
    </submittedName>
</protein>
<feature type="region of interest" description="Disordered" evidence="1">
    <location>
        <begin position="1"/>
        <end position="47"/>
    </location>
</feature>
<dbReference type="EMBL" id="MU154557">
    <property type="protein sequence ID" value="KAF9495933.1"/>
    <property type="molecule type" value="Genomic_DNA"/>
</dbReference>
<dbReference type="AlphaFoldDB" id="A0A9P5ZX60"/>
<evidence type="ECO:0000313" key="3">
    <source>
        <dbReference type="Proteomes" id="UP000807025"/>
    </source>
</evidence>
<sequence>MQSHITIRDASPHTTSVENSSSKKMSSDHHTTLPASPTPRTSPPTFSSFTAFANITNNGLGIFNSVNGDYVINNSTTNNPSVNSGNTLNVSTANSNNAYKRDGRTDKDMMGRG</sequence>
<name>A0A9P5ZX60_PLEER</name>
<feature type="compositionally biased region" description="Basic and acidic residues" evidence="1">
    <location>
        <begin position="1"/>
        <end position="11"/>
    </location>
</feature>
<feature type="compositionally biased region" description="Polar residues" evidence="1">
    <location>
        <begin position="88"/>
        <end position="98"/>
    </location>
</feature>
<keyword evidence="3" id="KW-1185">Reference proteome</keyword>
<comment type="caution">
    <text evidence="2">The sequence shown here is derived from an EMBL/GenBank/DDBJ whole genome shotgun (WGS) entry which is preliminary data.</text>
</comment>
<feature type="region of interest" description="Disordered" evidence="1">
    <location>
        <begin position="77"/>
        <end position="113"/>
    </location>
</feature>
<proteinExistence type="predicted"/>
<evidence type="ECO:0000313" key="2">
    <source>
        <dbReference type="EMBL" id="KAF9495933.1"/>
    </source>
</evidence>
<reference evidence="2" key="1">
    <citation type="submission" date="2020-11" db="EMBL/GenBank/DDBJ databases">
        <authorList>
            <consortium name="DOE Joint Genome Institute"/>
            <person name="Ahrendt S."/>
            <person name="Riley R."/>
            <person name="Andreopoulos W."/>
            <person name="Labutti K."/>
            <person name="Pangilinan J."/>
            <person name="Ruiz-Duenas F.J."/>
            <person name="Barrasa J.M."/>
            <person name="Sanchez-Garcia M."/>
            <person name="Camarero S."/>
            <person name="Miyauchi S."/>
            <person name="Serrano A."/>
            <person name="Linde D."/>
            <person name="Babiker R."/>
            <person name="Drula E."/>
            <person name="Ayuso-Fernandez I."/>
            <person name="Pacheco R."/>
            <person name="Padilla G."/>
            <person name="Ferreira P."/>
            <person name="Barriuso J."/>
            <person name="Kellner H."/>
            <person name="Castanera R."/>
            <person name="Alfaro M."/>
            <person name="Ramirez L."/>
            <person name="Pisabarro A.G."/>
            <person name="Kuo A."/>
            <person name="Tritt A."/>
            <person name="Lipzen A."/>
            <person name="He G."/>
            <person name="Yan M."/>
            <person name="Ng V."/>
            <person name="Cullen D."/>
            <person name="Martin F."/>
            <person name="Rosso M.-N."/>
            <person name="Henrissat B."/>
            <person name="Hibbett D."/>
            <person name="Martinez A.T."/>
            <person name="Grigoriev I.V."/>
        </authorList>
    </citation>
    <scope>NUCLEOTIDE SEQUENCE</scope>
    <source>
        <strain evidence="2">ATCC 90797</strain>
    </source>
</reference>
<accession>A0A9P5ZX60</accession>
<feature type="compositionally biased region" description="Basic and acidic residues" evidence="1">
    <location>
        <begin position="99"/>
        <end position="113"/>
    </location>
</feature>
<evidence type="ECO:0000256" key="1">
    <source>
        <dbReference type="SAM" id="MobiDB-lite"/>
    </source>
</evidence>
<organism evidence="2 3">
    <name type="scientific">Pleurotus eryngii</name>
    <name type="common">Boletus of the steppes</name>
    <dbReference type="NCBI Taxonomy" id="5323"/>
    <lineage>
        <taxon>Eukaryota</taxon>
        <taxon>Fungi</taxon>
        <taxon>Dikarya</taxon>
        <taxon>Basidiomycota</taxon>
        <taxon>Agaricomycotina</taxon>
        <taxon>Agaricomycetes</taxon>
        <taxon>Agaricomycetidae</taxon>
        <taxon>Agaricales</taxon>
        <taxon>Pleurotineae</taxon>
        <taxon>Pleurotaceae</taxon>
        <taxon>Pleurotus</taxon>
    </lineage>
</organism>
<dbReference type="Proteomes" id="UP000807025">
    <property type="component" value="Unassembled WGS sequence"/>
</dbReference>
<feature type="compositionally biased region" description="Low complexity" evidence="1">
    <location>
        <begin position="77"/>
        <end position="87"/>
    </location>
</feature>